<evidence type="ECO:0000313" key="3">
    <source>
        <dbReference type="Proteomes" id="UP000447873"/>
    </source>
</evidence>
<evidence type="ECO:0000256" key="1">
    <source>
        <dbReference type="SAM" id="MobiDB-lite"/>
    </source>
</evidence>
<dbReference type="EMBL" id="WNWS01000368">
    <property type="protein sequence ID" value="KAE9969415.1"/>
    <property type="molecule type" value="Genomic_DNA"/>
</dbReference>
<dbReference type="AlphaFoldDB" id="A0A8H3YQ82"/>
<sequence length="184" mass="20523">MANLMHGQQSMALPSPSPMVQDVLQKLNSIGADFVWIFAIYHEQTRINKTLKDDITNISASHELLRQTYNLAEQEITSLKSLLYNSGDDASDGYTESSSESSTEEMMKDQQEEISYLKAESRRVEREHEAEMAGMTEITRKYEEALTHASALVAAGASKIAELEAKGESKVSDQSHEMNESEEA</sequence>
<proteinExistence type="predicted"/>
<feature type="region of interest" description="Disordered" evidence="1">
    <location>
        <begin position="87"/>
        <end position="113"/>
    </location>
</feature>
<organism evidence="2 3">
    <name type="scientific">Venturia inaequalis</name>
    <name type="common">Apple scab fungus</name>
    <dbReference type="NCBI Taxonomy" id="5025"/>
    <lineage>
        <taxon>Eukaryota</taxon>
        <taxon>Fungi</taxon>
        <taxon>Dikarya</taxon>
        <taxon>Ascomycota</taxon>
        <taxon>Pezizomycotina</taxon>
        <taxon>Dothideomycetes</taxon>
        <taxon>Pleosporomycetidae</taxon>
        <taxon>Venturiales</taxon>
        <taxon>Venturiaceae</taxon>
        <taxon>Venturia</taxon>
    </lineage>
</organism>
<gene>
    <name evidence="2" type="ORF">EG328_006863</name>
</gene>
<evidence type="ECO:0000313" key="2">
    <source>
        <dbReference type="EMBL" id="KAE9969415.1"/>
    </source>
</evidence>
<accession>A0A8H3YQ82</accession>
<name>A0A8H3YQ82_VENIN</name>
<protein>
    <submittedName>
        <fullName evidence="2">Uncharacterized protein</fullName>
    </submittedName>
</protein>
<dbReference type="Proteomes" id="UP000447873">
    <property type="component" value="Unassembled WGS sequence"/>
</dbReference>
<comment type="caution">
    <text evidence="2">The sequence shown here is derived from an EMBL/GenBank/DDBJ whole genome shotgun (WGS) entry which is preliminary data.</text>
</comment>
<feature type="region of interest" description="Disordered" evidence="1">
    <location>
        <begin position="164"/>
        <end position="184"/>
    </location>
</feature>
<reference evidence="2 3" key="1">
    <citation type="submission" date="2018-12" db="EMBL/GenBank/DDBJ databases">
        <title>Venturia inaequalis Genome Resource.</title>
        <authorList>
            <person name="Lichtner F.J."/>
        </authorList>
    </citation>
    <scope>NUCLEOTIDE SEQUENCE [LARGE SCALE GENOMIC DNA]</scope>
    <source>
        <strain evidence="2 3">120213</strain>
    </source>
</reference>